<dbReference type="EMBL" id="CADIJZ010000015">
    <property type="protein sequence ID" value="CAB3709677.1"/>
    <property type="molecule type" value="Genomic_DNA"/>
</dbReference>
<protein>
    <submittedName>
        <fullName evidence="3">Nitrile hydratase accessory protein</fullName>
    </submittedName>
</protein>
<dbReference type="Gene3D" id="1.10.472.20">
    <property type="entry name" value="Nitrile hydratase, beta subunit"/>
    <property type="match status" value="1"/>
</dbReference>
<evidence type="ECO:0000313" key="3">
    <source>
        <dbReference type="EMBL" id="PMS29323.1"/>
    </source>
</evidence>
<dbReference type="InterPro" id="IPR008990">
    <property type="entry name" value="Elect_transpt_acc-like_dom_sf"/>
</dbReference>
<proteinExistence type="predicted"/>
<dbReference type="InterPro" id="IPR042262">
    <property type="entry name" value="CN_hydtase_beta_C"/>
</dbReference>
<evidence type="ECO:0000313" key="5">
    <source>
        <dbReference type="Proteomes" id="UP000494205"/>
    </source>
</evidence>
<dbReference type="Pfam" id="PF21006">
    <property type="entry name" value="NHase_beta_N"/>
    <property type="match status" value="1"/>
</dbReference>
<dbReference type="SUPFAM" id="SSF50090">
    <property type="entry name" value="Electron transport accessory proteins"/>
    <property type="match status" value="1"/>
</dbReference>
<dbReference type="AlphaFoldDB" id="A0A2N7WIV2"/>
<dbReference type="Proteomes" id="UP000494205">
    <property type="component" value="Unassembled WGS sequence"/>
</dbReference>
<reference evidence="3 4" key="1">
    <citation type="submission" date="2018-01" db="EMBL/GenBank/DDBJ databases">
        <title>Whole genome analyses suggest that Burkholderia sensu lato contains two further novel genera in the rhizoxinica-symbiotica group Mycetohabitans gen. nov., and Trinickia gen. nov.: implications for the evolution of diazotrophy and nodulation in the Burkholderiaceae.</title>
        <authorList>
            <person name="Estrada-de los Santos P."/>
            <person name="Palmer M."/>
            <person name="Chavez-Ramirez B."/>
            <person name="Beukes C."/>
            <person name="Steenkamp E.T."/>
            <person name="Hirsch A.M."/>
            <person name="Manyaka P."/>
            <person name="Maluk M."/>
            <person name="Lafos M."/>
            <person name="Crook M."/>
            <person name="Gross E."/>
            <person name="Simon M.F."/>
            <person name="Bueno dos Reis Junior F."/>
            <person name="Poole P.S."/>
            <person name="Venter S.N."/>
            <person name="James E.K."/>
        </authorList>
    </citation>
    <scope>NUCLEOTIDE SEQUENCE [LARGE SCALE GENOMIC DNA]</scope>
    <source>
        <strain evidence="3 4">WSM 3937</strain>
    </source>
</reference>
<dbReference type="OrthoDB" id="9811616at2"/>
<reference evidence="2 5" key="2">
    <citation type="submission" date="2020-04" db="EMBL/GenBank/DDBJ databases">
        <authorList>
            <person name="De Canck E."/>
        </authorList>
    </citation>
    <scope>NUCLEOTIDE SEQUENCE [LARGE SCALE GENOMIC DNA]</scope>
    <source>
        <strain evidence="2 5">LMG 27174</strain>
    </source>
</reference>
<sequence>MTDASRSLSELHATLAALPCDDSGPVFNAPWEAQAFAMTLALHERGVFTWAEWAITLNEAICAAQASGDRDRGDTYYSHWLSALENITSAKGLVTPDLLLQRRCAWEAAALKTPHGQPIELG</sequence>
<accession>A0A2N7WIV2</accession>
<name>A0A2N7WIV2_9BURK</name>
<evidence type="ECO:0000313" key="4">
    <source>
        <dbReference type="Proteomes" id="UP000235659"/>
    </source>
</evidence>
<keyword evidence="4" id="KW-1185">Reference proteome</keyword>
<evidence type="ECO:0000259" key="1">
    <source>
        <dbReference type="Pfam" id="PF21006"/>
    </source>
</evidence>
<organism evidence="2 5">
    <name type="scientific">Paraburkholderia rhynchosiae</name>
    <dbReference type="NCBI Taxonomy" id="487049"/>
    <lineage>
        <taxon>Bacteria</taxon>
        <taxon>Pseudomonadati</taxon>
        <taxon>Pseudomonadota</taxon>
        <taxon>Betaproteobacteria</taxon>
        <taxon>Burkholderiales</taxon>
        <taxon>Burkholderiaceae</taxon>
        <taxon>Paraburkholderia</taxon>
    </lineage>
</organism>
<evidence type="ECO:0000313" key="2">
    <source>
        <dbReference type="EMBL" id="CAB3709677.1"/>
    </source>
</evidence>
<dbReference type="InterPro" id="IPR049054">
    <property type="entry name" value="CN_hydtase_beta-like_N"/>
</dbReference>
<feature type="domain" description="Nitrile hydratase beta subunit-like N-terminal" evidence="1">
    <location>
        <begin position="21"/>
        <end position="103"/>
    </location>
</feature>
<dbReference type="InterPro" id="IPR023808">
    <property type="entry name" value="Nitrile_Hydratase_acc_put"/>
</dbReference>
<dbReference type="RefSeq" id="WP_102633731.1">
    <property type="nucleotide sequence ID" value="NZ_CADIJZ010000015.1"/>
</dbReference>
<dbReference type="EMBL" id="PNXY01000013">
    <property type="protein sequence ID" value="PMS29323.1"/>
    <property type="molecule type" value="Genomic_DNA"/>
</dbReference>
<dbReference type="Proteomes" id="UP000235659">
    <property type="component" value="Unassembled WGS sequence"/>
</dbReference>
<dbReference type="NCBIfam" id="TIGR03889">
    <property type="entry name" value="nitrile_acc"/>
    <property type="match status" value="1"/>
</dbReference>
<gene>
    <name evidence="3" type="ORF">C0Z16_19360</name>
    <name evidence="2" type="ORF">LMG27174_04159</name>
</gene>